<evidence type="ECO:0000256" key="1">
    <source>
        <dbReference type="SAM" id="MobiDB-lite"/>
    </source>
</evidence>
<feature type="compositionally biased region" description="Polar residues" evidence="1">
    <location>
        <begin position="91"/>
        <end position="102"/>
    </location>
</feature>
<feature type="compositionally biased region" description="Polar residues" evidence="1">
    <location>
        <begin position="62"/>
        <end position="76"/>
    </location>
</feature>
<evidence type="ECO:0000313" key="2">
    <source>
        <dbReference type="EMBL" id="KAK8893448.1"/>
    </source>
</evidence>
<accession>A0ABR2KRJ3</accession>
<evidence type="ECO:0000313" key="3">
    <source>
        <dbReference type="Proteomes" id="UP001470230"/>
    </source>
</evidence>
<keyword evidence="3" id="KW-1185">Reference proteome</keyword>
<protein>
    <submittedName>
        <fullName evidence="2">Uncharacterized protein</fullName>
    </submittedName>
</protein>
<dbReference type="EMBL" id="JAPFFF010000003">
    <property type="protein sequence ID" value="KAK8893448.1"/>
    <property type="molecule type" value="Genomic_DNA"/>
</dbReference>
<proteinExistence type="predicted"/>
<gene>
    <name evidence="2" type="ORF">M9Y10_021870</name>
</gene>
<dbReference type="Proteomes" id="UP001470230">
    <property type="component" value="Unassembled WGS sequence"/>
</dbReference>
<comment type="caution">
    <text evidence="2">The sequence shown here is derived from an EMBL/GenBank/DDBJ whole genome shotgun (WGS) entry which is preliminary data.</text>
</comment>
<name>A0ABR2KRJ3_9EUKA</name>
<feature type="region of interest" description="Disordered" evidence="1">
    <location>
        <begin position="41"/>
        <end position="102"/>
    </location>
</feature>
<organism evidence="2 3">
    <name type="scientific">Tritrichomonas musculus</name>
    <dbReference type="NCBI Taxonomy" id="1915356"/>
    <lineage>
        <taxon>Eukaryota</taxon>
        <taxon>Metamonada</taxon>
        <taxon>Parabasalia</taxon>
        <taxon>Tritrichomonadida</taxon>
        <taxon>Tritrichomonadidae</taxon>
        <taxon>Tritrichomonas</taxon>
    </lineage>
</organism>
<reference evidence="2 3" key="1">
    <citation type="submission" date="2024-04" db="EMBL/GenBank/DDBJ databases">
        <title>Tritrichomonas musculus Genome.</title>
        <authorList>
            <person name="Alves-Ferreira E."/>
            <person name="Grigg M."/>
            <person name="Lorenzi H."/>
            <person name="Galac M."/>
        </authorList>
    </citation>
    <scope>NUCLEOTIDE SEQUENCE [LARGE SCALE GENOMIC DNA]</scope>
    <source>
        <strain evidence="2 3">EAF2021</strain>
    </source>
</reference>
<sequence length="102" mass="11809">MITIWRFNVTDEKLREERNHDWKLIMSRLCPKLEIVTPFDYSSESWGDNDDTPMPQPVAHQNKISSSLESSMTASPYTDDDDNQIPRNDAHQNSMGSHQNTN</sequence>